<dbReference type="GO" id="GO:0004400">
    <property type="term" value="F:histidinol-phosphate transaminase activity"/>
    <property type="evidence" value="ECO:0007669"/>
    <property type="project" value="UniProtKB-EC"/>
</dbReference>
<dbReference type="PROSITE" id="PS00599">
    <property type="entry name" value="AA_TRANSFER_CLASS_2"/>
    <property type="match status" value="1"/>
</dbReference>
<comment type="caution">
    <text evidence="14">The sequence shown here is derived from an EMBL/GenBank/DDBJ whole genome shotgun (WGS) entry which is preliminary data.</text>
</comment>
<dbReference type="PANTHER" id="PTHR42885">
    <property type="entry name" value="HISTIDINOL-PHOSPHATE AMINOTRANSFERASE-RELATED"/>
    <property type="match status" value="1"/>
</dbReference>
<dbReference type="NCBIfam" id="TIGR01141">
    <property type="entry name" value="hisC"/>
    <property type="match status" value="1"/>
</dbReference>
<feature type="domain" description="Aminotransferase class I/classII large" evidence="13">
    <location>
        <begin position="48"/>
        <end position="345"/>
    </location>
</feature>
<comment type="similarity">
    <text evidence="4 12">Belongs to the class-II pyridoxal-phosphate-dependent aminotransferase family. Histidinol-phosphate aminotransferase subfamily.</text>
</comment>
<dbReference type="Gene3D" id="3.40.640.10">
    <property type="entry name" value="Type I PLP-dependent aspartate aminotransferase-like (Major domain)"/>
    <property type="match status" value="1"/>
</dbReference>
<comment type="pathway">
    <text evidence="3">Lipid metabolism.</text>
</comment>
<dbReference type="InterPro" id="IPR005861">
    <property type="entry name" value="HisP_aminotrans"/>
</dbReference>
<keyword evidence="7 12" id="KW-0028">Amino-acid biosynthesis</keyword>
<evidence type="ECO:0000256" key="2">
    <source>
        <dbReference type="ARBA" id="ARBA00005011"/>
    </source>
</evidence>
<keyword evidence="8 12" id="KW-0808">Transferase</keyword>
<dbReference type="InterPro" id="IPR001917">
    <property type="entry name" value="Aminotrans_II_pyridoxalP_BS"/>
</dbReference>
<keyword evidence="6 12" id="KW-0032">Aminotransferase</keyword>
<dbReference type="InterPro" id="IPR015421">
    <property type="entry name" value="PyrdxlP-dep_Trfase_major"/>
</dbReference>
<comment type="pathway">
    <text evidence="2 12">Amino-acid biosynthesis; L-histidine biosynthesis; L-histidine from 5-phospho-alpha-D-ribose 1-diphosphate: step 7/9.</text>
</comment>
<dbReference type="Pfam" id="PF00155">
    <property type="entry name" value="Aminotran_1_2"/>
    <property type="match status" value="1"/>
</dbReference>
<evidence type="ECO:0000256" key="10">
    <source>
        <dbReference type="ARBA" id="ARBA00023102"/>
    </source>
</evidence>
<evidence type="ECO:0000256" key="7">
    <source>
        <dbReference type="ARBA" id="ARBA00022605"/>
    </source>
</evidence>
<evidence type="ECO:0000256" key="12">
    <source>
        <dbReference type="HAMAP-Rule" id="MF_01023"/>
    </source>
</evidence>
<dbReference type="InterPro" id="IPR015422">
    <property type="entry name" value="PyrdxlP-dep_Trfase_small"/>
</dbReference>
<dbReference type="RefSeq" id="WP_342158696.1">
    <property type="nucleotide sequence ID" value="NZ_JBCDNA010000001.1"/>
</dbReference>
<protein>
    <recommendedName>
        <fullName evidence="12">Histidinol-phosphate aminotransferase</fullName>
        <ecNumber evidence="12">2.6.1.9</ecNumber>
    </recommendedName>
    <alternativeName>
        <fullName evidence="12">Imidazole acetol-phosphate transaminase</fullName>
    </alternativeName>
</protein>
<dbReference type="SUPFAM" id="SSF53383">
    <property type="entry name" value="PLP-dependent transferases"/>
    <property type="match status" value="1"/>
</dbReference>
<evidence type="ECO:0000259" key="13">
    <source>
        <dbReference type="Pfam" id="PF00155"/>
    </source>
</evidence>
<dbReference type="InterPro" id="IPR015424">
    <property type="entry name" value="PyrdxlP-dep_Trfase"/>
</dbReference>
<dbReference type="CDD" id="cd00609">
    <property type="entry name" value="AAT_like"/>
    <property type="match status" value="1"/>
</dbReference>
<dbReference type="Gene3D" id="3.90.1150.10">
    <property type="entry name" value="Aspartate Aminotransferase, domain 1"/>
    <property type="match status" value="1"/>
</dbReference>
<dbReference type="HAMAP" id="MF_01023">
    <property type="entry name" value="HisC_aminotrans_2"/>
    <property type="match status" value="1"/>
</dbReference>
<comment type="cofactor">
    <cofactor evidence="1 12">
        <name>pyridoxal 5'-phosphate</name>
        <dbReference type="ChEBI" id="CHEBI:597326"/>
    </cofactor>
</comment>
<evidence type="ECO:0000256" key="3">
    <source>
        <dbReference type="ARBA" id="ARBA00005189"/>
    </source>
</evidence>
<keyword evidence="9 12" id="KW-0663">Pyridoxal phosphate</keyword>
<evidence type="ECO:0000256" key="1">
    <source>
        <dbReference type="ARBA" id="ARBA00001933"/>
    </source>
</evidence>
<evidence type="ECO:0000256" key="5">
    <source>
        <dbReference type="ARBA" id="ARBA00011738"/>
    </source>
</evidence>
<gene>
    <name evidence="12 14" type="primary">hisC</name>
    <name evidence="14" type="ORF">AABB81_03645</name>
</gene>
<organism evidence="14 15">
    <name type="scientific">Lutimonas vermicola</name>
    <dbReference type="NCBI Taxonomy" id="414288"/>
    <lineage>
        <taxon>Bacteria</taxon>
        <taxon>Pseudomonadati</taxon>
        <taxon>Bacteroidota</taxon>
        <taxon>Flavobacteriia</taxon>
        <taxon>Flavobacteriales</taxon>
        <taxon>Flavobacteriaceae</taxon>
        <taxon>Lutimonas</taxon>
    </lineage>
</organism>
<dbReference type="EC" id="2.6.1.9" evidence="12"/>
<evidence type="ECO:0000256" key="9">
    <source>
        <dbReference type="ARBA" id="ARBA00022898"/>
    </source>
</evidence>
<accession>A0ABU9KXQ3</accession>
<evidence type="ECO:0000256" key="4">
    <source>
        <dbReference type="ARBA" id="ARBA00007970"/>
    </source>
</evidence>
<dbReference type="PANTHER" id="PTHR42885:SF2">
    <property type="entry name" value="HISTIDINOL-PHOSPHATE AMINOTRANSFERASE"/>
    <property type="match status" value="1"/>
</dbReference>
<name>A0ABU9KXQ3_9FLAO</name>
<dbReference type="EMBL" id="JBCDNA010000001">
    <property type="protein sequence ID" value="MEL4454973.1"/>
    <property type="molecule type" value="Genomic_DNA"/>
</dbReference>
<evidence type="ECO:0000256" key="8">
    <source>
        <dbReference type="ARBA" id="ARBA00022679"/>
    </source>
</evidence>
<keyword evidence="10 12" id="KW-0368">Histidine biosynthesis</keyword>
<feature type="modified residue" description="N6-(pyridoxal phosphate)lysine" evidence="12">
    <location>
        <position position="210"/>
    </location>
</feature>
<sequence>MSREKINILEMARGSVRELKPYASAKDEFKDFDRELIYLDANENPYDNGLNRYPDPNQLLLKQKISEIKNIPVENILLGNGSDEVLDMIFRVFFEPGKDNIIINTPTFGMFKVLSNLNNIGCREVSLTTDFQLDVAAITKAMDDSTKAIFICSPNNPTGNLMKAADIKALLELGVIVVIDEAYIDFAQEQSWITKLDQYNNLIVSQTFSKAFGLAGIRLGVCYADSRIIDLLKKVKMPYNVNVLTQTTALKYLENKKVREQQILQIVSNREQLANDLLKIGFVEKIYPSDSNFILVKVDDADKRYQQLIGRELIIRNRSKEPLCENCLRITVGTSKENTRLMKSLLYLDTNKNLNS</sequence>
<keyword evidence="15" id="KW-1185">Reference proteome</keyword>
<dbReference type="InterPro" id="IPR004839">
    <property type="entry name" value="Aminotransferase_I/II_large"/>
</dbReference>
<evidence type="ECO:0000313" key="14">
    <source>
        <dbReference type="EMBL" id="MEL4454973.1"/>
    </source>
</evidence>
<evidence type="ECO:0000256" key="11">
    <source>
        <dbReference type="ARBA" id="ARBA00047481"/>
    </source>
</evidence>
<dbReference type="Proteomes" id="UP001474120">
    <property type="component" value="Unassembled WGS sequence"/>
</dbReference>
<evidence type="ECO:0000313" key="15">
    <source>
        <dbReference type="Proteomes" id="UP001474120"/>
    </source>
</evidence>
<comment type="catalytic activity">
    <reaction evidence="11 12">
        <text>L-histidinol phosphate + 2-oxoglutarate = 3-(imidazol-4-yl)-2-oxopropyl phosphate + L-glutamate</text>
        <dbReference type="Rhea" id="RHEA:23744"/>
        <dbReference type="ChEBI" id="CHEBI:16810"/>
        <dbReference type="ChEBI" id="CHEBI:29985"/>
        <dbReference type="ChEBI" id="CHEBI:57766"/>
        <dbReference type="ChEBI" id="CHEBI:57980"/>
        <dbReference type="EC" id="2.6.1.9"/>
    </reaction>
</comment>
<reference evidence="14 15" key="1">
    <citation type="submission" date="2024-04" db="EMBL/GenBank/DDBJ databases">
        <title>whole genome sequencing of Lutimonas vermicola strain IMCC1616.</title>
        <authorList>
            <person name="Bae S.S."/>
        </authorList>
    </citation>
    <scope>NUCLEOTIDE SEQUENCE [LARGE SCALE GENOMIC DNA]</scope>
    <source>
        <strain evidence="14 15">IMCC1616</strain>
    </source>
</reference>
<proteinExistence type="inferred from homology"/>
<evidence type="ECO:0000256" key="6">
    <source>
        <dbReference type="ARBA" id="ARBA00022576"/>
    </source>
</evidence>
<comment type="subunit">
    <text evidence="5 12">Homodimer.</text>
</comment>